<protein>
    <submittedName>
        <fullName evidence="2">Uncharacterized protein</fullName>
    </submittedName>
</protein>
<dbReference type="Proteomes" id="UP000886861">
    <property type="component" value="Unassembled WGS sequence"/>
</dbReference>
<reference evidence="2" key="1">
    <citation type="submission" date="2020-10" db="EMBL/GenBank/DDBJ databases">
        <authorList>
            <person name="Gilroy R."/>
        </authorList>
    </citation>
    <scope>NUCLEOTIDE SEQUENCE</scope>
    <source>
        <strain evidence="2">CHK186-9395</strain>
    </source>
</reference>
<feature type="compositionally biased region" description="Basic and acidic residues" evidence="1">
    <location>
        <begin position="268"/>
        <end position="310"/>
    </location>
</feature>
<reference evidence="2" key="2">
    <citation type="journal article" date="2021" name="PeerJ">
        <title>Extensive microbial diversity within the chicken gut microbiome revealed by metagenomics and culture.</title>
        <authorList>
            <person name="Gilroy R."/>
            <person name="Ravi A."/>
            <person name="Getino M."/>
            <person name="Pursley I."/>
            <person name="Horton D.L."/>
            <person name="Alikhan N.F."/>
            <person name="Baker D."/>
            <person name="Gharbi K."/>
            <person name="Hall N."/>
            <person name="Watson M."/>
            <person name="Adriaenssens E.M."/>
            <person name="Foster-Nyarko E."/>
            <person name="Jarju S."/>
            <person name="Secka A."/>
            <person name="Antonio M."/>
            <person name="Oren A."/>
            <person name="Chaudhuri R.R."/>
            <person name="La Ragione R."/>
            <person name="Hildebrand F."/>
            <person name="Pallen M.J."/>
        </authorList>
    </citation>
    <scope>NUCLEOTIDE SEQUENCE</scope>
    <source>
        <strain evidence="2">CHK186-9395</strain>
    </source>
</reference>
<gene>
    <name evidence="2" type="ORF">IAA62_00355</name>
</gene>
<name>A0A9D1ND98_9FIRM</name>
<dbReference type="AlphaFoldDB" id="A0A9D1ND98"/>
<evidence type="ECO:0000256" key="1">
    <source>
        <dbReference type="SAM" id="MobiDB-lite"/>
    </source>
</evidence>
<dbReference type="EMBL" id="DVOJ01000002">
    <property type="protein sequence ID" value="HIV01003.1"/>
    <property type="molecule type" value="Genomic_DNA"/>
</dbReference>
<accession>A0A9D1ND98</accession>
<proteinExistence type="predicted"/>
<comment type="caution">
    <text evidence="2">The sequence shown here is derived from an EMBL/GenBank/DDBJ whole genome shotgun (WGS) entry which is preliminary data.</text>
</comment>
<sequence length="310" mass="35502">MKEKNPILKKITENKLRLKKMQKGFKATSYDAGDPILAELKNLNYNKYLKMSVKALRALPKPIKKKLQTDDDFLVEYAKKNTLSRAMLFACRDKLNEKSLIIRFINLEPATAINKAGSEIRKNAEIVALAFQVANRRNVKSPKVPTELQENVEFLTALIQENPEYIHLLTPRQKKDERLMLTMLKTAPEAKEIKEVISSTQNEESLAKNSEFMLSAIEVSPSLVGTIDPNNKELIEEAIKQTPEAEKHLNSEQKEALTENYSQDTEEEPKIENQKFEIKKDLDAEEALKKAPEKKKTPLEKITDELVRQL</sequence>
<organism evidence="2 3">
    <name type="scientific">Candidatus Caccopulliclostridium gallistercoris</name>
    <dbReference type="NCBI Taxonomy" id="2840719"/>
    <lineage>
        <taxon>Bacteria</taxon>
        <taxon>Bacillati</taxon>
        <taxon>Bacillota</taxon>
        <taxon>Clostridia</taxon>
        <taxon>Candidatus Caccopulliclostridium</taxon>
    </lineage>
</organism>
<evidence type="ECO:0000313" key="2">
    <source>
        <dbReference type="EMBL" id="HIV01003.1"/>
    </source>
</evidence>
<feature type="compositionally biased region" description="Basic and acidic residues" evidence="1">
    <location>
        <begin position="243"/>
        <end position="257"/>
    </location>
</feature>
<evidence type="ECO:0000313" key="3">
    <source>
        <dbReference type="Proteomes" id="UP000886861"/>
    </source>
</evidence>
<feature type="region of interest" description="Disordered" evidence="1">
    <location>
        <begin position="243"/>
        <end position="310"/>
    </location>
</feature>